<organism evidence="1 2">
    <name type="scientific">Lactobacillus crispatus</name>
    <dbReference type="NCBI Taxonomy" id="47770"/>
    <lineage>
        <taxon>Bacteria</taxon>
        <taxon>Bacillati</taxon>
        <taxon>Bacillota</taxon>
        <taxon>Bacilli</taxon>
        <taxon>Lactobacillales</taxon>
        <taxon>Lactobacillaceae</taxon>
        <taxon>Lactobacillus</taxon>
    </lineage>
</organism>
<dbReference type="RefSeq" id="WP_060462134.1">
    <property type="nucleotide sequence ID" value="NZ_AP025162.1"/>
</dbReference>
<reference evidence="1 2" key="1">
    <citation type="journal article" date="2016" name="Microbiology (Mosc.)">
        <title>Comparison of Lactobacillus crispatus isolates from Lactobacillus-dominated vaginal microbiomes with isolates from microbiomes containing bacterial vaginosis-associated bacteria.</title>
        <authorList>
            <person name="Abdelmaksoud A.A."/>
            <person name="Koparde V.N."/>
            <person name="Sheth N.U."/>
            <person name="Serrano M.G."/>
            <person name="Glascock A.L."/>
            <person name="Fettweis J.M."/>
            <person name="Strauss Iii J.F."/>
            <person name="Buck G.A."/>
            <person name="Jefferson K.K."/>
        </authorList>
    </citation>
    <scope>NUCLEOTIDE SEQUENCE [LARGE SCALE GENOMIC DNA]</scope>
    <source>
        <strain evidence="1 2">VMC3</strain>
    </source>
</reference>
<dbReference type="Proteomes" id="UP000067598">
    <property type="component" value="Unassembled WGS sequence"/>
</dbReference>
<keyword evidence="1" id="KW-0067">ATP-binding</keyword>
<dbReference type="InterPro" id="IPR014858">
    <property type="entry name" value="BrxB"/>
</dbReference>
<evidence type="ECO:0000313" key="1">
    <source>
        <dbReference type="EMBL" id="KWU03674.1"/>
    </source>
</evidence>
<dbReference type="GO" id="GO:0005524">
    <property type="term" value="F:ATP binding"/>
    <property type="evidence" value="ECO:0007669"/>
    <property type="project" value="UniProtKB-KW"/>
</dbReference>
<accession>A0A109DDZ2</accession>
<protein>
    <submittedName>
        <fullName evidence="1">ATP-binding protein</fullName>
    </submittedName>
</protein>
<gene>
    <name evidence="1" type="ORF">AEL95_06280</name>
</gene>
<comment type="caution">
    <text evidence="1">The sequence shown here is derived from an EMBL/GenBank/DDBJ whole genome shotgun (WGS) entry which is preliminary data.</text>
</comment>
<keyword evidence="1" id="KW-0547">Nucleotide-binding</keyword>
<dbReference type="PATRIC" id="fig|47770.28.peg.690"/>
<evidence type="ECO:0000313" key="2">
    <source>
        <dbReference type="Proteomes" id="UP000067598"/>
    </source>
</evidence>
<dbReference type="Pfam" id="PF08747">
    <property type="entry name" value="BrxB"/>
    <property type="match status" value="1"/>
</dbReference>
<name>A0A109DDZ2_9LACO</name>
<proteinExistence type="predicted"/>
<dbReference type="EMBL" id="LJGP01000021">
    <property type="protein sequence ID" value="KWU03674.1"/>
    <property type="molecule type" value="Genomic_DNA"/>
</dbReference>
<sequence length="199" mass="23429">MTEDIKIRIKHLKEKMDDSKFQHNEGLSNEVGYYVFDYPAAQELYMRKQIDKIQKSPCAARVNLRVFDIYDIMMYLLKDQEKYTGSDPIPILEDIEKNQGFDILIEQINNILEMSENNNLIVQYIKERIPEGDGQCIVFLTGLGKVYPIIRAHKILNTMHQVLDNNPVVMFYPGNYDEMSLRAFGEIKDQNYYRAFRID</sequence>
<dbReference type="AlphaFoldDB" id="A0A109DDZ2"/>